<dbReference type="eggNOG" id="COG0803">
    <property type="taxonomic scope" value="Bacteria"/>
</dbReference>
<reference evidence="5 6" key="1">
    <citation type="submission" date="2016-10" db="EMBL/GenBank/DDBJ databases">
        <authorList>
            <person name="de Groot N.N."/>
        </authorList>
    </citation>
    <scope>NUCLEOTIDE SEQUENCE [LARGE SCALE GENOMIC DNA]</scope>
    <source>
        <strain evidence="5 6">NLAE-zl-G419</strain>
    </source>
</reference>
<protein>
    <submittedName>
        <fullName evidence="5">Zinc-uptake complex component A, substrate-binding</fullName>
    </submittedName>
</protein>
<dbReference type="GO" id="GO:0030313">
    <property type="term" value="C:cell envelope"/>
    <property type="evidence" value="ECO:0007669"/>
    <property type="project" value="UniProtKB-SubCell"/>
</dbReference>
<dbReference type="RefSeq" id="WP_027638731.1">
    <property type="nucleotide sequence ID" value="NZ_BAAACD010000033.1"/>
</dbReference>
<keyword evidence="6" id="KW-1185">Reference proteome</keyword>
<evidence type="ECO:0000256" key="1">
    <source>
        <dbReference type="ARBA" id="ARBA00004196"/>
    </source>
</evidence>
<name>A0A1I2LIC2_9CLOT</name>
<dbReference type="InterPro" id="IPR050492">
    <property type="entry name" value="Bact_metal-bind_prot9"/>
</dbReference>
<comment type="subcellular location">
    <subcellularLocation>
        <location evidence="1">Cell envelope</location>
    </subcellularLocation>
</comment>
<evidence type="ECO:0000313" key="5">
    <source>
        <dbReference type="EMBL" id="SFF78803.1"/>
    </source>
</evidence>
<keyword evidence="2" id="KW-0813">Transport</keyword>
<dbReference type="Pfam" id="PF01297">
    <property type="entry name" value="ZnuA"/>
    <property type="match status" value="1"/>
</dbReference>
<organism evidence="5 6">
    <name type="scientific">Clostridium cadaveris</name>
    <dbReference type="NCBI Taxonomy" id="1529"/>
    <lineage>
        <taxon>Bacteria</taxon>
        <taxon>Bacillati</taxon>
        <taxon>Bacillota</taxon>
        <taxon>Clostridia</taxon>
        <taxon>Eubacteriales</taxon>
        <taxon>Clostridiaceae</taxon>
        <taxon>Clostridium</taxon>
    </lineage>
</organism>
<sequence length="308" mass="36630">MKRGWKLLIAFIITNAVVISAIVVSHNVQQKKYAPMLDEKERESYISIMVPTKSLYNMVLDIVGDDHDVSYMFKNDNENLNFEYTNDSVINVGKQDLFLYMGMENEPWVDGFLDLVKRETLSTSNISRGIISLPLTKPRKIKEKEYKENPYYWMNLENYKTALNNIRVAVTEKDTRNRDKYEKNFKEAMEKINKLEESLNESLEKVSQYTFVVREDTFDYFLKYKGLKTIKIPKELKKEEWDTMKEKFKETKNLIFLCGYNDILRENEGIITEFGMKTMYIDIDKYHNSNYEFLQKLVEKFTSFESEK</sequence>
<evidence type="ECO:0000256" key="2">
    <source>
        <dbReference type="ARBA" id="ARBA00022448"/>
    </source>
</evidence>
<dbReference type="OrthoDB" id="1929331at2"/>
<dbReference type="PANTHER" id="PTHR42953">
    <property type="entry name" value="HIGH-AFFINITY ZINC UPTAKE SYSTEM PROTEIN ZNUA-RELATED"/>
    <property type="match status" value="1"/>
</dbReference>
<dbReference type="GO" id="GO:0046872">
    <property type="term" value="F:metal ion binding"/>
    <property type="evidence" value="ECO:0007669"/>
    <property type="project" value="UniProtKB-KW"/>
</dbReference>
<dbReference type="InterPro" id="IPR006127">
    <property type="entry name" value="ZnuA-like"/>
</dbReference>
<dbReference type="EMBL" id="FOOE01000010">
    <property type="protein sequence ID" value="SFF78803.1"/>
    <property type="molecule type" value="Genomic_DNA"/>
</dbReference>
<dbReference type="Proteomes" id="UP000182135">
    <property type="component" value="Unassembled WGS sequence"/>
</dbReference>
<dbReference type="Gene3D" id="3.40.50.1980">
    <property type="entry name" value="Nitrogenase molybdenum iron protein domain"/>
    <property type="match status" value="1"/>
</dbReference>
<keyword evidence="3" id="KW-0479">Metal-binding</keyword>
<evidence type="ECO:0000256" key="4">
    <source>
        <dbReference type="ARBA" id="ARBA00022729"/>
    </source>
</evidence>
<dbReference type="PANTHER" id="PTHR42953:SF1">
    <property type="entry name" value="METAL-BINDING PROTEIN HI_0362-RELATED"/>
    <property type="match status" value="1"/>
</dbReference>
<evidence type="ECO:0000256" key="3">
    <source>
        <dbReference type="ARBA" id="ARBA00022723"/>
    </source>
</evidence>
<keyword evidence="4" id="KW-0732">Signal</keyword>
<dbReference type="SUPFAM" id="SSF53807">
    <property type="entry name" value="Helical backbone' metal receptor"/>
    <property type="match status" value="1"/>
</dbReference>
<proteinExistence type="predicted"/>
<accession>A0A1I2LIC2</accession>
<dbReference type="AlphaFoldDB" id="A0A1I2LIC2"/>
<evidence type="ECO:0000313" key="6">
    <source>
        <dbReference type="Proteomes" id="UP000182135"/>
    </source>
</evidence>
<dbReference type="GO" id="GO:0030001">
    <property type="term" value="P:metal ion transport"/>
    <property type="evidence" value="ECO:0007669"/>
    <property type="project" value="InterPro"/>
</dbReference>
<gene>
    <name evidence="5" type="ORF">SAMN04487885_11097</name>
</gene>
<dbReference type="STRING" id="1529.SAMN04487885_11097"/>
<dbReference type="GeneID" id="90545721"/>